<comment type="caution">
    <text evidence="1">The sequence shown here is derived from an EMBL/GenBank/DDBJ whole genome shotgun (WGS) entry which is preliminary data.</text>
</comment>
<dbReference type="OrthoDB" id="9134102at2"/>
<name>A0A4R7NRS0_9GAMM</name>
<keyword evidence="2" id="KW-1185">Reference proteome</keyword>
<evidence type="ECO:0000313" key="1">
    <source>
        <dbReference type="EMBL" id="TDU23120.1"/>
    </source>
</evidence>
<protein>
    <submittedName>
        <fullName evidence="1">Competence protein CoiA-like protein</fullName>
    </submittedName>
</protein>
<accession>A0A4R7NRS0</accession>
<dbReference type="AlphaFoldDB" id="A0A4R7NRS0"/>
<dbReference type="RefSeq" id="WP_133697068.1">
    <property type="nucleotide sequence ID" value="NZ_SOBR01000003.1"/>
</dbReference>
<sequence length="239" mass="26923">MKATSLEGLKVPFGIKHGRLYSPGQVDNGLRCGCHCPQCNAQLIANHPKRKRPYFAHHKAEECKGAYETALHLMAKQIIEDTGKVVIPPITLEITAETFSGFQVPERVAFKAREVELFNATQELSVGRWRPDLTAQLKNSSTVYIEILVSHAVEPEKAESLDNLMEIDLSQVEPDQVADLDTLVEIVTRKAPRHWFNCSLYNEVRRVEHTKQKLESWEVSTILGQKVKSYSITIADSSI</sequence>
<gene>
    <name evidence="1" type="ORF">C8E00_103494</name>
</gene>
<evidence type="ECO:0000313" key="2">
    <source>
        <dbReference type="Proteomes" id="UP000295380"/>
    </source>
</evidence>
<organism evidence="1 2">
    <name type="scientific">Chromohalobacter marismortui</name>
    <dbReference type="NCBI Taxonomy" id="42055"/>
    <lineage>
        <taxon>Bacteria</taxon>
        <taxon>Pseudomonadati</taxon>
        <taxon>Pseudomonadota</taxon>
        <taxon>Gammaproteobacteria</taxon>
        <taxon>Oceanospirillales</taxon>
        <taxon>Halomonadaceae</taxon>
        <taxon>Chromohalobacter</taxon>
    </lineage>
</organism>
<dbReference type="EMBL" id="SOBR01000003">
    <property type="protein sequence ID" value="TDU23120.1"/>
    <property type="molecule type" value="Genomic_DNA"/>
</dbReference>
<reference evidence="1 2" key="1">
    <citation type="submission" date="2019-03" db="EMBL/GenBank/DDBJ databases">
        <title>Genomic Encyclopedia of Type Strains, Phase IV (KMG-IV): sequencing the most valuable type-strain genomes for metagenomic binning, comparative biology and taxonomic classification.</title>
        <authorList>
            <person name="Goeker M."/>
        </authorList>
    </citation>
    <scope>NUCLEOTIDE SEQUENCE [LARGE SCALE GENOMIC DNA]</scope>
    <source>
        <strain evidence="1 2">DSM 6770</strain>
    </source>
</reference>
<proteinExistence type="predicted"/>
<dbReference type="Proteomes" id="UP000295380">
    <property type="component" value="Unassembled WGS sequence"/>
</dbReference>